<gene>
    <name evidence="2" type="ORF">F3087_07305</name>
</gene>
<comment type="caution">
    <text evidence="2">The sequence shown here is derived from an EMBL/GenBank/DDBJ whole genome shotgun (WGS) entry which is preliminary data.</text>
</comment>
<dbReference type="SUPFAM" id="SSF54427">
    <property type="entry name" value="NTF2-like"/>
    <property type="match status" value="1"/>
</dbReference>
<evidence type="ECO:0000259" key="1">
    <source>
        <dbReference type="Pfam" id="PF13577"/>
    </source>
</evidence>
<keyword evidence="3" id="KW-1185">Reference proteome</keyword>
<protein>
    <submittedName>
        <fullName evidence="2">Nuclear transport factor 2 family protein</fullName>
    </submittedName>
</protein>
<dbReference type="InterPro" id="IPR032710">
    <property type="entry name" value="NTF2-like_dom_sf"/>
</dbReference>
<reference evidence="2 3" key="1">
    <citation type="submission" date="2019-09" db="EMBL/GenBank/DDBJ databases">
        <authorList>
            <person name="Wang X."/>
        </authorList>
    </citation>
    <scope>NUCLEOTIDE SEQUENCE [LARGE SCALE GENOMIC DNA]</scope>
    <source>
        <strain evidence="2 3">CICC 11023</strain>
    </source>
</reference>
<proteinExistence type="predicted"/>
<dbReference type="Proteomes" id="UP000323876">
    <property type="component" value="Unassembled WGS sequence"/>
</dbReference>
<organism evidence="2 3">
    <name type="scientific">Nocardia colli</name>
    <dbReference type="NCBI Taxonomy" id="2545717"/>
    <lineage>
        <taxon>Bacteria</taxon>
        <taxon>Bacillati</taxon>
        <taxon>Actinomycetota</taxon>
        <taxon>Actinomycetes</taxon>
        <taxon>Mycobacteriales</taxon>
        <taxon>Nocardiaceae</taxon>
        <taxon>Nocardia</taxon>
    </lineage>
</organism>
<dbReference type="CDD" id="cd00531">
    <property type="entry name" value="NTF2_like"/>
    <property type="match status" value="1"/>
</dbReference>
<evidence type="ECO:0000313" key="3">
    <source>
        <dbReference type="Proteomes" id="UP000323876"/>
    </source>
</evidence>
<dbReference type="InterPro" id="IPR037401">
    <property type="entry name" value="SnoaL-like"/>
</dbReference>
<dbReference type="EMBL" id="VXLC01000003">
    <property type="protein sequence ID" value="KAA8888812.1"/>
    <property type="molecule type" value="Genomic_DNA"/>
</dbReference>
<feature type="domain" description="SnoaL-like" evidence="1">
    <location>
        <begin position="28"/>
        <end position="154"/>
    </location>
</feature>
<sequence>MSDSIVGPTPRGQAKAARPRRFPLDFADFQAINALVLRYAAAVDAGDFDQVGELFADAELTMPSADQPIRSNSAVVTAVFRRAVRIYPDTGTPKTRHLVTNFACTPIGSDWAQATSAILVSQSTEDFPLQVIACASYEDSFVRVEGQWRFARRRISLDQVGDTSHHLNP</sequence>
<name>A0A5N0EHP2_9NOCA</name>
<accession>A0A5N0EHP2</accession>
<dbReference type="Pfam" id="PF13577">
    <property type="entry name" value="SnoaL_4"/>
    <property type="match status" value="1"/>
</dbReference>
<dbReference type="AlphaFoldDB" id="A0A5N0EHP2"/>
<dbReference type="Gene3D" id="3.10.450.50">
    <property type="match status" value="1"/>
</dbReference>
<dbReference type="OrthoDB" id="7605094at2"/>
<evidence type="ECO:0000313" key="2">
    <source>
        <dbReference type="EMBL" id="KAA8888812.1"/>
    </source>
</evidence>